<keyword evidence="3" id="KW-1185">Reference proteome</keyword>
<dbReference type="AlphaFoldDB" id="A0A024HDU1"/>
<organism evidence="2 3">
    <name type="scientific">Pseudomonas knackmussii (strain DSM 6978 / CCUG 54928 / LMG 23759 / B13)</name>
    <dbReference type="NCBI Taxonomy" id="1301098"/>
    <lineage>
        <taxon>Bacteria</taxon>
        <taxon>Pseudomonadati</taxon>
        <taxon>Pseudomonadota</taxon>
        <taxon>Gammaproteobacteria</taxon>
        <taxon>Pseudomonadales</taxon>
        <taxon>Pseudomonadaceae</taxon>
        <taxon>Pseudomonas</taxon>
    </lineage>
</organism>
<dbReference type="STRING" id="1301098.PKB_1880"/>
<feature type="transmembrane region" description="Helical" evidence="1">
    <location>
        <begin position="62"/>
        <end position="82"/>
    </location>
</feature>
<dbReference type="RefSeq" id="WP_043251033.1">
    <property type="nucleotide sequence ID" value="NZ_HG322950.1"/>
</dbReference>
<accession>A0A024HDU1</accession>
<proteinExistence type="predicted"/>
<reference evidence="2 3" key="1">
    <citation type="submission" date="2013-03" db="EMBL/GenBank/DDBJ databases">
        <authorList>
            <person name="Linke B."/>
        </authorList>
    </citation>
    <scope>NUCLEOTIDE SEQUENCE [LARGE SCALE GENOMIC DNA]</scope>
    <source>
        <strain evidence="2 3">B13</strain>
    </source>
</reference>
<sequence>MKKSDSFDPRRLRPKRPGRWRWRFVAAIAALIATCGILGTLAGGAALLRRQPATELLHIEPMAGGILLAIGLFALWLGVRLWRVARARARRSDGLSLSPRLMKKRD</sequence>
<feature type="transmembrane region" description="Helical" evidence="1">
    <location>
        <begin position="20"/>
        <end position="42"/>
    </location>
</feature>
<dbReference type="EMBL" id="HG322950">
    <property type="protein sequence ID" value="CDF83230.1"/>
    <property type="molecule type" value="Genomic_DNA"/>
</dbReference>
<evidence type="ECO:0000256" key="1">
    <source>
        <dbReference type="SAM" id="Phobius"/>
    </source>
</evidence>
<evidence type="ECO:0000313" key="2">
    <source>
        <dbReference type="EMBL" id="CDF83230.1"/>
    </source>
</evidence>
<dbReference type="PATRIC" id="fig|1301098.3.peg.1867"/>
<gene>
    <name evidence="2" type="ORF">PKB_1880</name>
</gene>
<keyword evidence="1" id="KW-1133">Transmembrane helix</keyword>
<keyword evidence="1" id="KW-0472">Membrane</keyword>
<evidence type="ECO:0000313" key="3">
    <source>
        <dbReference type="Proteomes" id="UP000025241"/>
    </source>
</evidence>
<protein>
    <submittedName>
        <fullName evidence="2">Hypothetical membrane protein</fullName>
    </submittedName>
</protein>
<keyword evidence="1" id="KW-0812">Transmembrane</keyword>
<dbReference type="KEGG" id="pkc:PKB_1880"/>
<reference evidence="2 3" key="2">
    <citation type="submission" date="2014-05" db="EMBL/GenBank/DDBJ databases">
        <title>Genome sequence of the 3-chlorobenzoate degrading bacterium Pseudomonas knackmussii B13 shows multiple evidence for horizontal gene transfer.</title>
        <authorList>
            <person name="Miyazaki R."/>
            <person name="Bertelli C."/>
            <person name="Falquet L."/>
            <person name="Robinson-Rechavi M."/>
            <person name="Gharib W."/>
            <person name="Roy S."/>
            <person name="Van der Meer J.R."/>
        </authorList>
    </citation>
    <scope>NUCLEOTIDE SEQUENCE [LARGE SCALE GENOMIC DNA]</scope>
    <source>
        <strain evidence="2 3">B13</strain>
    </source>
</reference>
<name>A0A024HDU1_PSEKB</name>
<dbReference type="HOGENOM" id="CLU_176284_0_0_6"/>
<dbReference type="Proteomes" id="UP000025241">
    <property type="component" value="Chromosome I"/>
</dbReference>